<sequence>MDSIRNDNRLIKNEDVAKHYNAVPETGLLVRTQSRIFYLRNFNNWIKSISIDDALTKIKDSSRNGRHRSEQEKISVLDMCCGKGGDLLKWKIGNISHLVCADIADVSLEQCKSRYNEMVDRIKNERRSHPIFSCEFIHADLTEVRLKDRYLDKNLFFNLCSCQFSLHYSFSDMKRATMMLQNACECLKPGGYFIGTIPNAEQLVYLARQNDDLTFNNEVSSIKFELESLKEGEIPLFGAKYHFTLDEVVNLPEYLIYFPLLIKLLERFDMEFVYLKTFPELVKEKLPAEKGLLARMQGLEPYPPVDDVELMSKNLDQYSHAKEEIEKIESMEKGKSTEKKISIGTLSKAEWEVATMYSAFMFRKKTQVT</sequence>
<evidence type="ECO:0000256" key="4">
    <source>
        <dbReference type="ARBA" id="ARBA00022679"/>
    </source>
</evidence>
<dbReference type="GO" id="GO:0004482">
    <property type="term" value="F:mRNA 5'-cap (guanine-N7-)-methyltransferase activity"/>
    <property type="evidence" value="ECO:0007669"/>
    <property type="project" value="UniProtKB-EC"/>
</dbReference>
<feature type="site" description="mRNA cap binding" evidence="12">
    <location>
        <position position="114"/>
    </location>
</feature>
<feature type="binding site" evidence="11">
    <location>
        <position position="47"/>
    </location>
    <ligand>
        <name>S-adenosyl-L-methionine</name>
        <dbReference type="ChEBI" id="CHEBI:59789"/>
    </ligand>
</feature>
<feature type="binding site" evidence="11">
    <location>
        <position position="80"/>
    </location>
    <ligand>
        <name>S-adenosyl-L-methionine</name>
        <dbReference type="ChEBI" id="CHEBI:59789"/>
    </ligand>
</feature>
<reference evidence="15" key="1">
    <citation type="submission" date="2022-11" db="UniProtKB">
        <authorList>
            <consortium name="WormBaseParasite"/>
        </authorList>
    </citation>
    <scope>IDENTIFICATION</scope>
</reference>
<keyword evidence="3 10" id="KW-0507">mRNA processing</keyword>
<evidence type="ECO:0000256" key="3">
    <source>
        <dbReference type="ARBA" id="ARBA00022664"/>
    </source>
</evidence>
<dbReference type="EC" id="2.1.1.56" evidence="10"/>
<feature type="site" description="mRNA cap binding" evidence="12">
    <location>
        <position position="167"/>
    </location>
</feature>
<keyword evidence="7 10" id="KW-0506">mRNA capping</keyword>
<evidence type="ECO:0000256" key="11">
    <source>
        <dbReference type="PIRSR" id="PIRSR028762-1"/>
    </source>
</evidence>
<keyword evidence="2 10" id="KW-0489">Methyltransferase</keyword>
<evidence type="ECO:0000256" key="2">
    <source>
        <dbReference type="ARBA" id="ARBA00022603"/>
    </source>
</evidence>
<protein>
    <recommendedName>
        <fullName evidence="10">mRNA cap guanine-N(7) methyltransferase</fullName>
        <ecNumber evidence="10">2.1.1.56</ecNumber>
    </recommendedName>
    <alternativeName>
        <fullName evidence="10">mRNA (guanine-N(7))-methyltransferase</fullName>
    </alternativeName>
    <alternativeName>
        <fullName evidence="10">mRNA cap methyltransferase</fullName>
    </alternativeName>
</protein>
<evidence type="ECO:0000256" key="10">
    <source>
        <dbReference type="PIRNR" id="PIRNR028762"/>
    </source>
</evidence>
<evidence type="ECO:0000259" key="13">
    <source>
        <dbReference type="PROSITE" id="PS51562"/>
    </source>
</evidence>
<comment type="similarity">
    <text evidence="10">Belongs to the class I-like SAM-binding methyltransferase superfamily. mRNA cap 0 methyltransferase family.</text>
</comment>
<dbReference type="OMA" id="LITGDCF"/>
<dbReference type="PANTHER" id="PTHR12189:SF2">
    <property type="entry name" value="MRNA CAP GUANINE-N7 METHYLTRANSFERASE"/>
    <property type="match status" value="1"/>
</dbReference>
<evidence type="ECO:0000313" key="14">
    <source>
        <dbReference type="Proteomes" id="UP000887565"/>
    </source>
</evidence>
<dbReference type="Proteomes" id="UP000887565">
    <property type="component" value="Unplaced"/>
</dbReference>
<evidence type="ECO:0000256" key="12">
    <source>
        <dbReference type="PIRSR" id="PIRSR028762-2"/>
    </source>
</evidence>
<accession>A0A915HPT7</accession>
<dbReference type="InterPro" id="IPR039753">
    <property type="entry name" value="RG7MT1"/>
</dbReference>
<dbReference type="AlphaFoldDB" id="A0A915HPT7"/>
<proteinExistence type="inferred from homology"/>
<evidence type="ECO:0000256" key="6">
    <source>
        <dbReference type="ARBA" id="ARBA00022884"/>
    </source>
</evidence>
<dbReference type="InterPro" id="IPR029063">
    <property type="entry name" value="SAM-dependent_MTases_sf"/>
</dbReference>
<keyword evidence="5 10" id="KW-0949">S-adenosyl-L-methionine</keyword>
<feature type="binding site" evidence="11">
    <location>
        <position position="140"/>
    </location>
    <ligand>
        <name>S-adenosyl-L-methionine</name>
        <dbReference type="ChEBI" id="CHEBI:59789"/>
    </ligand>
</feature>
<evidence type="ECO:0000256" key="5">
    <source>
        <dbReference type="ARBA" id="ARBA00022691"/>
    </source>
</evidence>
<dbReference type="InterPro" id="IPR004971">
    <property type="entry name" value="mRNA_G-N7_MeTrfase_dom"/>
</dbReference>
<comment type="catalytic activity">
    <reaction evidence="9">
        <text>a 5'-end (5'-triphosphoguanosine)-ribonucleoside in mRNA + S-adenosyl-L-methionine = a 5'-end (N(7)-methyl 5'-triphosphoguanosine)-ribonucleoside in mRNA + S-adenosyl-L-homocysteine</text>
        <dbReference type="Rhea" id="RHEA:67008"/>
        <dbReference type="Rhea" id="RHEA-COMP:17166"/>
        <dbReference type="Rhea" id="RHEA-COMP:17167"/>
        <dbReference type="ChEBI" id="CHEBI:57856"/>
        <dbReference type="ChEBI" id="CHEBI:59789"/>
        <dbReference type="ChEBI" id="CHEBI:156461"/>
        <dbReference type="ChEBI" id="CHEBI:167617"/>
        <dbReference type="EC" id="2.1.1.56"/>
    </reaction>
</comment>
<comment type="subcellular location">
    <subcellularLocation>
        <location evidence="1 10">Nucleus</location>
    </subcellularLocation>
</comment>
<feature type="site" description="mRNA cap binding" evidence="12">
    <location>
        <position position="89"/>
    </location>
</feature>
<evidence type="ECO:0000256" key="8">
    <source>
        <dbReference type="ARBA" id="ARBA00023242"/>
    </source>
</evidence>
<dbReference type="CDD" id="cd02440">
    <property type="entry name" value="AdoMet_MTases"/>
    <property type="match status" value="1"/>
</dbReference>
<evidence type="ECO:0000313" key="15">
    <source>
        <dbReference type="WBParaSite" id="nRc.2.0.1.t03521-RA"/>
    </source>
</evidence>
<dbReference type="Pfam" id="PF03291">
    <property type="entry name" value="mRNA_G-N7_MeTrfase"/>
    <property type="match status" value="1"/>
</dbReference>
<dbReference type="GO" id="GO:0003723">
    <property type="term" value="F:RNA binding"/>
    <property type="evidence" value="ECO:0007669"/>
    <property type="project" value="UniProtKB-KW"/>
</dbReference>
<dbReference type="PIRSF" id="PIRSF028762">
    <property type="entry name" value="ABD1"/>
    <property type="match status" value="1"/>
</dbReference>
<organism evidence="14 15">
    <name type="scientific">Romanomermis culicivorax</name>
    <name type="common">Nematode worm</name>
    <dbReference type="NCBI Taxonomy" id="13658"/>
    <lineage>
        <taxon>Eukaryota</taxon>
        <taxon>Metazoa</taxon>
        <taxon>Ecdysozoa</taxon>
        <taxon>Nematoda</taxon>
        <taxon>Enoplea</taxon>
        <taxon>Dorylaimia</taxon>
        <taxon>Mermithida</taxon>
        <taxon>Mermithoidea</taxon>
        <taxon>Mermithidae</taxon>
        <taxon>Romanomermis</taxon>
    </lineage>
</organism>
<feature type="binding site" evidence="11">
    <location>
        <position position="102"/>
    </location>
    <ligand>
        <name>S-adenosyl-L-methionine</name>
        <dbReference type="ChEBI" id="CHEBI:59789"/>
    </ligand>
</feature>
<feature type="domain" description="MRNA cap 0 methyltransferase" evidence="13">
    <location>
        <begin position="34"/>
        <end position="365"/>
    </location>
</feature>
<dbReference type="PANTHER" id="PTHR12189">
    <property type="entry name" value="MRNA GUANINE-7- METHYLTRANSFERASE"/>
    <property type="match status" value="1"/>
</dbReference>
<evidence type="ECO:0000256" key="9">
    <source>
        <dbReference type="ARBA" id="ARBA00044712"/>
    </source>
</evidence>
<dbReference type="SUPFAM" id="SSF53335">
    <property type="entry name" value="S-adenosyl-L-methionine-dependent methyltransferases"/>
    <property type="match status" value="1"/>
</dbReference>
<keyword evidence="8 10" id="KW-0539">Nucleus</keyword>
<evidence type="ECO:0000256" key="1">
    <source>
        <dbReference type="ARBA" id="ARBA00004123"/>
    </source>
</evidence>
<keyword evidence="6 10" id="KW-0694">RNA-binding</keyword>
<dbReference type="WBParaSite" id="nRc.2.0.1.t03521-RA">
    <property type="protein sequence ID" value="nRc.2.0.1.t03521-RA"/>
    <property type="gene ID" value="nRc.2.0.1.g03521"/>
</dbReference>
<dbReference type="Gene3D" id="3.40.50.150">
    <property type="entry name" value="Vaccinia Virus protein VP39"/>
    <property type="match status" value="1"/>
</dbReference>
<feature type="binding site" evidence="11">
    <location>
        <position position="168"/>
    </location>
    <ligand>
        <name>S-adenosyl-L-methionine</name>
        <dbReference type="ChEBI" id="CHEBI:59789"/>
    </ligand>
</feature>
<feature type="site" description="mRNA cap binding" evidence="12">
    <location>
        <position position="83"/>
    </location>
</feature>
<feature type="binding site" evidence="12">
    <location>
        <begin position="43"/>
        <end position="44"/>
    </location>
    <ligand>
        <name>mRNA</name>
        <dbReference type="ChEBI" id="CHEBI:33699"/>
    </ligand>
</feature>
<feature type="site" description="mRNA cap binding" evidence="12">
    <location>
        <position position="357"/>
    </location>
</feature>
<dbReference type="InterPro" id="IPR016899">
    <property type="entry name" value="mRNA_G-N7_MeTrfase_euk"/>
</dbReference>
<dbReference type="PROSITE" id="PS51562">
    <property type="entry name" value="RNA_CAP0_MT"/>
    <property type="match status" value="1"/>
</dbReference>
<keyword evidence="14" id="KW-1185">Reference proteome</keyword>
<name>A0A915HPT7_ROMCU</name>
<feature type="site" description="mRNA cap binding" evidence="12">
    <location>
        <position position="253"/>
    </location>
</feature>
<feature type="binding site" evidence="11">
    <location>
        <position position="163"/>
    </location>
    <ligand>
        <name>S-adenosyl-L-methionine</name>
        <dbReference type="ChEBI" id="CHEBI:59789"/>
    </ligand>
</feature>
<evidence type="ECO:0000256" key="7">
    <source>
        <dbReference type="ARBA" id="ARBA00023042"/>
    </source>
</evidence>
<keyword evidence="4 10" id="KW-0808">Transferase</keyword>
<dbReference type="GO" id="GO:0005634">
    <property type="term" value="C:nucleus"/>
    <property type="evidence" value="ECO:0007669"/>
    <property type="project" value="UniProtKB-SubCell"/>
</dbReference>